<gene>
    <name evidence="2" type="primary">dmsC</name>
    <name evidence="2" type="ORF">NCTC4822_02625</name>
</gene>
<dbReference type="OrthoDB" id="2083322at2"/>
<evidence type="ECO:0000313" key="3">
    <source>
        <dbReference type="Proteomes" id="UP000254519"/>
    </source>
</evidence>
<dbReference type="GO" id="GO:0009389">
    <property type="term" value="F:dimethyl sulfoxide reductase activity"/>
    <property type="evidence" value="ECO:0007669"/>
    <property type="project" value="TreeGrafter"/>
</dbReference>
<proteinExistence type="predicted"/>
<dbReference type="InterPro" id="IPR007059">
    <property type="entry name" value="DmsC"/>
</dbReference>
<feature type="transmembrane region" description="Helical" evidence="1">
    <location>
        <begin position="255"/>
        <end position="277"/>
    </location>
</feature>
<dbReference type="GO" id="GO:0009390">
    <property type="term" value="C:dimethyl sulfoxide reductase complex"/>
    <property type="evidence" value="ECO:0007669"/>
    <property type="project" value="TreeGrafter"/>
</dbReference>
<sequence length="282" mass="30259">MDEWALFIFTLAVQASIGSTFVLYLFNLRSSELKEDEAYHLFRMPLIVISVLSLLGLAASFSHLGAPMNAFNTIRNIGSSWMSREIVLTGAFIGLTCLTAGLTIVQKKVTPWLMLVTAIVGLIDVYAMGALYATTLVSGWNSINTYTSFFGTTLILGAVLAVSLVAPKFSKETSGINAKGIIRGAFAVAVLGFTIQVVGSAMFFTAVHEVTMIDAVPASSILANYKGMIASGWIASIIGMFLFGYLAVSKSKKTFVSLTFTALAIFVVAQGLSRYVFYVMPG</sequence>
<name>A0A380C929_SPOPA</name>
<feature type="transmembrane region" description="Helical" evidence="1">
    <location>
        <begin position="112"/>
        <end position="134"/>
    </location>
</feature>
<dbReference type="Proteomes" id="UP000254519">
    <property type="component" value="Unassembled WGS sequence"/>
</dbReference>
<keyword evidence="1" id="KW-0472">Membrane</keyword>
<accession>A0A380C929</accession>
<feature type="transmembrane region" description="Helical" evidence="1">
    <location>
        <begin position="186"/>
        <end position="207"/>
    </location>
</feature>
<dbReference type="RefSeq" id="WP_115362805.1">
    <property type="nucleotide sequence ID" value="NZ_CP038012.1"/>
</dbReference>
<keyword evidence="1" id="KW-1133">Transmembrane helix</keyword>
<dbReference type="EMBL" id="UGYZ01000002">
    <property type="protein sequence ID" value="SUJ15498.1"/>
    <property type="molecule type" value="Genomic_DNA"/>
</dbReference>
<feature type="transmembrane region" description="Helical" evidence="1">
    <location>
        <begin position="146"/>
        <end position="166"/>
    </location>
</feature>
<dbReference type="AlphaFoldDB" id="A0A380C929"/>
<evidence type="ECO:0000256" key="1">
    <source>
        <dbReference type="SAM" id="Phobius"/>
    </source>
</evidence>
<dbReference type="GO" id="GO:0019645">
    <property type="term" value="P:anaerobic electron transport chain"/>
    <property type="evidence" value="ECO:0007669"/>
    <property type="project" value="InterPro"/>
</dbReference>
<protein>
    <submittedName>
        <fullName evidence="2">DMSO reductase anchor subunit</fullName>
    </submittedName>
</protein>
<organism evidence="2 3">
    <name type="scientific">Sporosarcina pasteurii</name>
    <name type="common">Bacillus pasteurii</name>
    <dbReference type="NCBI Taxonomy" id="1474"/>
    <lineage>
        <taxon>Bacteria</taxon>
        <taxon>Bacillati</taxon>
        <taxon>Bacillota</taxon>
        <taxon>Bacilli</taxon>
        <taxon>Bacillales</taxon>
        <taxon>Caryophanaceae</taxon>
        <taxon>Sporosarcina</taxon>
    </lineage>
</organism>
<dbReference type="PANTHER" id="PTHR38095">
    <property type="entry name" value="ANAEROBIC DIMETHYL SULFOXIDE REDUCTASE CHAIN YNFH"/>
    <property type="match status" value="1"/>
</dbReference>
<keyword evidence="1" id="KW-0812">Transmembrane</keyword>
<keyword evidence="3" id="KW-1185">Reference proteome</keyword>
<feature type="transmembrane region" description="Helical" evidence="1">
    <location>
        <begin position="86"/>
        <end position="105"/>
    </location>
</feature>
<feature type="transmembrane region" description="Helical" evidence="1">
    <location>
        <begin position="6"/>
        <end position="26"/>
    </location>
</feature>
<reference evidence="2 3" key="1">
    <citation type="submission" date="2018-06" db="EMBL/GenBank/DDBJ databases">
        <authorList>
            <consortium name="Pathogen Informatics"/>
            <person name="Doyle S."/>
        </authorList>
    </citation>
    <scope>NUCLEOTIDE SEQUENCE [LARGE SCALE GENOMIC DNA]</scope>
    <source>
        <strain evidence="3">ATCC 11859 / DSM 33 / NCIB 8841 / NCTC 4822</strain>
    </source>
</reference>
<dbReference type="GO" id="GO:0005886">
    <property type="term" value="C:plasma membrane"/>
    <property type="evidence" value="ECO:0007669"/>
    <property type="project" value="TreeGrafter"/>
</dbReference>
<evidence type="ECO:0000313" key="2">
    <source>
        <dbReference type="EMBL" id="SUJ15498.1"/>
    </source>
</evidence>
<dbReference type="PANTHER" id="PTHR38095:SF1">
    <property type="entry name" value="ANAEROBIC DIMETHYL SULFOXIDE REDUCTASE CHAIN YNFH"/>
    <property type="match status" value="1"/>
</dbReference>
<dbReference type="Pfam" id="PF04976">
    <property type="entry name" value="DmsC"/>
    <property type="match status" value="1"/>
</dbReference>
<feature type="transmembrane region" description="Helical" evidence="1">
    <location>
        <begin position="46"/>
        <end position="66"/>
    </location>
</feature>
<feature type="transmembrane region" description="Helical" evidence="1">
    <location>
        <begin position="227"/>
        <end position="248"/>
    </location>
</feature>